<protein>
    <submittedName>
        <fullName evidence="1">Uncharacterized protein</fullName>
    </submittedName>
</protein>
<evidence type="ECO:0000313" key="1">
    <source>
        <dbReference type="EMBL" id="CAB4180379.1"/>
    </source>
</evidence>
<accession>A0A6J5Q7T7</accession>
<gene>
    <name evidence="1" type="ORF">UFOVP1051_18</name>
</gene>
<dbReference type="EMBL" id="LR797003">
    <property type="protein sequence ID" value="CAB4180379.1"/>
    <property type="molecule type" value="Genomic_DNA"/>
</dbReference>
<sequence length="81" mass="8842">MAKSYEVLTHLIPDGGWYISGDDFSGIQFLECEPITKEEFDAGFAQYDAWKAQQESKAATDKAALLAKLGITADEAKLLLG</sequence>
<reference evidence="1" key="1">
    <citation type="submission" date="2020-05" db="EMBL/GenBank/DDBJ databases">
        <authorList>
            <person name="Chiriac C."/>
            <person name="Salcher M."/>
            <person name="Ghai R."/>
            <person name="Kavagutti S V."/>
        </authorList>
    </citation>
    <scope>NUCLEOTIDE SEQUENCE</scope>
</reference>
<proteinExistence type="predicted"/>
<organism evidence="1">
    <name type="scientific">uncultured Caudovirales phage</name>
    <dbReference type="NCBI Taxonomy" id="2100421"/>
    <lineage>
        <taxon>Viruses</taxon>
        <taxon>Duplodnaviria</taxon>
        <taxon>Heunggongvirae</taxon>
        <taxon>Uroviricota</taxon>
        <taxon>Caudoviricetes</taxon>
        <taxon>Peduoviridae</taxon>
        <taxon>Maltschvirus</taxon>
        <taxon>Maltschvirus maltsch</taxon>
    </lineage>
</organism>
<name>A0A6J5Q7T7_9CAUD</name>